<sequence>MGRCTRYFTIFALYCLVSAPALHASEHRITPEMITLALTQQGYEIMSETRTLLRRVRFVAYRGLIWREIVLDMSTGQIIRDYAVEFSPTSPPAPRQDEMPRGGTMLPDPYLPHLSN</sequence>
<evidence type="ECO:0008006" key="5">
    <source>
        <dbReference type="Google" id="ProtNLM"/>
    </source>
</evidence>
<reference evidence="3 4" key="1">
    <citation type="submission" date="2018-06" db="EMBL/GenBank/DDBJ databases">
        <title>Genomic Encyclopedia of Archaeal and Bacterial Type Strains, Phase II (KMG-II): from individual species to whole genera.</title>
        <authorList>
            <person name="Goeker M."/>
        </authorList>
    </citation>
    <scope>NUCLEOTIDE SEQUENCE [LARGE SCALE GENOMIC DNA]</scope>
    <source>
        <strain evidence="3 4">DSM 13087</strain>
    </source>
</reference>
<name>A0A2W7QHN7_9RHOB</name>
<dbReference type="RefSeq" id="WP_071468894.1">
    <property type="nucleotide sequence ID" value="NZ_QKZQ01000001.1"/>
</dbReference>
<dbReference type="EMBL" id="QKZQ01000001">
    <property type="protein sequence ID" value="PZX47974.1"/>
    <property type="molecule type" value="Genomic_DNA"/>
</dbReference>
<comment type="caution">
    <text evidence="3">The sequence shown here is derived from an EMBL/GenBank/DDBJ whole genome shotgun (WGS) entry which is preliminary data.</text>
</comment>
<evidence type="ECO:0000256" key="2">
    <source>
        <dbReference type="SAM" id="SignalP"/>
    </source>
</evidence>
<proteinExistence type="predicted"/>
<feature type="signal peptide" evidence="2">
    <location>
        <begin position="1"/>
        <end position="23"/>
    </location>
</feature>
<accession>A0A2W7QHN7</accession>
<feature type="chain" id="PRO_5016034875" description="YpeB-like protein with protease inhibitory function" evidence="2">
    <location>
        <begin position="24"/>
        <end position="116"/>
    </location>
</feature>
<keyword evidence="4" id="KW-1185">Reference proteome</keyword>
<dbReference type="Proteomes" id="UP000249364">
    <property type="component" value="Unassembled WGS sequence"/>
</dbReference>
<evidence type="ECO:0000313" key="3">
    <source>
        <dbReference type="EMBL" id="PZX47974.1"/>
    </source>
</evidence>
<evidence type="ECO:0000256" key="1">
    <source>
        <dbReference type="SAM" id="MobiDB-lite"/>
    </source>
</evidence>
<evidence type="ECO:0000313" key="4">
    <source>
        <dbReference type="Proteomes" id="UP000249364"/>
    </source>
</evidence>
<dbReference type="AlphaFoldDB" id="A0A2W7QHN7"/>
<protein>
    <recommendedName>
        <fullName evidence="5">YpeB-like protein with protease inhibitory function</fullName>
    </recommendedName>
</protein>
<keyword evidence="2" id="KW-0732">Signal</keyword>
<organism evidence="3 4">
    <name type="scientific">Roseinatronobacter thiooxidans</name>
    <dbReference type="NCBI Taxonomy" id="121821"/>
    <lineage>
        <taxon>Bacteria</taxon>
        <taxon>Pseudomonadati</taxon>
        <taxon>Pseudomonadota</taxon>
        <taxon>Alphaproteobacteria</taxon>
        <taxon>Rhodobacterales</taxon>
        <taxon>Paracoccaceae</taxon>
        <taxon>Roseinatronobacter</taxon>
    </lineage>
</organism>
<feature type="region of interest" description="Disordered" evidence="1">
    <location>
        <begin position="87"/>
        <end position="116"/>
    </location>
</feature>
<dbReference type="OrthoDB" id="7869758at2"/>
<gene>
    <name evidence="3" type="ORF">LY56_00122</name>
</gene>